<dbReference type="InterPro" id="IPR011053">
    <property type="entry name" value="Single_hybrid_motif"/>
</dbReference>
<evidence type="ECO:0000256" key="1">
    <source>
        <dbReference type="ARBA" id="ARBA00007317"/>
    </source>
</evidence>
<dbReference type="RefSeq" id="WP_188577378.1">
    <property type="nucleotide sequence ID" value="NZ_BMDZ01000019.1"/>
</dbReference>
<dbReference type="EMBL" id="BMDZ01000019">
    <property type="protein sequence ID" value="GGB38563.1"/>
    <property type="molecule type" value="Genomic_DNA"/>
</dbReference>
<comment type="catalytic activity">
    <reaction evidence="7 8">
        <text>N(6)-[(R)-dihydrolipoyl]-L-lysyl-[protein] + acetyl-CoA = N(6)-[(R)-S(8)-acetyldihydrolipoyl]-L-lysyl-[protein] + CoA</text>
        <dbReference type="Rhea" id="RHEA:17017"/>
        <dbReference type="Rhea" id="RHEA-COMP:10475"/>
        <dbReference type="Rhea" id="RHEA-COMP:10478"/>
        <dbReference type="ChEBI" id="CHEBI:57287"/>
        <dbReference type="ChEBI" id="CHEBI:57288"/>
        <dbReference type="ChEBI" id="CHEBI:83100"/>
        <dbReference type="ChEBI" id="CHEBI:83111"/>
        <dbReference type="EC" id="2.3.1.12"/>
    </reaction>
</comment>
<dbReference type="PROSITE" id="PS51826">
    <property type="entry name" value="PSBD"/>
    <property type="match status" value="1"/>
</dbReference>
<dbReference type="SUPFAM" id="SSF51230">
    <property type="entry name" value="Single hybrid motif"/>
    <property type="match status" value="1"/>
</dbReference>
<proteinExistence type="inferred from homology"/>
<evidence type="ECO:0000256" key="5">
    <source>
        <dbReference type="ARBA" id="ARBA00023315"/>
    </source>
</evidence>
<dbReference type="InterPro" id="IPR023213">
    <property type="entry name" value="CAT-like_dom_sf"/>
</dbReference>
<dbReference type="Pfam" id="PF00198">
    <property type="entry name" value="2-oxoacid_dh"/>
    <property type="match status" value="1"/>
</dbReference>
<dbReference type="PANTHER" id="PTHR23151:SF90">
    <property type="entry name" value="DIHYDROLIPOYLLYSINE-RESIDUE ACETYLTRANSFERASE COMPONENT OF PYRUVATE DEHYDROGENASE COMPLEX, MITOCHONDRIAL-RELATED"/>
    <property type="match status" value="1"/>
</dbReference>
<dbReference type="SUPFAM" id="SSF52777">
    <property type="entry name" value="CoA-dependent acyltransferases"/>
    <property type="match status" value="1"/>
</dbReference>
<dbReference type="EC" id="2.3.1.12" evidence="8"/>
<dbReference type="SUPFAM" id="SSF47005">
    <property type="entry name" value="Peripheral subunit-binding domain of 2-oxo acid dehydrogenase complex"/>
    <property type="match status" value="1"/>
</dbReference>
<organism evidence="12 13">
    <name type="scientific">Tistrella bauzanensis</name>
    <dbReference type="NCBI Taxonomy" id="657419"/>
    <lineage>
        <taxon>Bacteria</taxon>
        <taxon>Pseudomonadati</taxon>
        <taxon>Pseudomonadota</taxon>
        <taxon>Alphaproteobacteria</taxon>
        <taxon>Geminicoccales</taxon>
        <taxon>Geminicoccaceae</taxon>
        <taxon>Tistrella</taxon>
    </lineage>
</organism>
<evidence type="ECO:0000256" key="2">
    <source>
        <dbReference type="ARBA" id="ARBA00011484"/>
    </source>
</evidence>
<gene>
    <name evidence="12" type="ORF">GCM10011505_20170</name>
</gene>
<feature type="compositionally biased region" description="Basic and acidic residues" evidence="9">
    <location>
        <begin position="110"/>
        <end position="121"/>
    </location>
</feature>
<dbReference type="NCBIfam" id="TIGR01349">
    <property type="entry name" value="PDHac_trf_mito"/>
    <property type="match status" value="1"/>
</dbReference>
<evidence type="ECO:0000259" key="11">
    <source>
        <dbReference type="PROSITE" id="PS51826"/>
    </source>
</evidence>
<dbReference type="InterPro" id="IPR001078">
    <property type="entry name" value="2-oxoacid_DH_actylTfrase"/>
</dbReference>
<dbReference type="Gene3D" id="3.30.559.10">
    <property type="entry name" value="Chloramphenicol acetyltransferase-like domain"/>
    <property type="match status" value="1"/>
</dbReference>
<dbReference type="PROSITE" id="PS50968">
    <property type="entry name" value="BIOTINYL_LIPOYL"/>
    <property type="match status" value="1"/>
</dbReference>
<feature type="compositionally biased region" description="Low complexity" evidence="9">
    <location>
        <begin position="94"/>
        <end position="104"/>
    </location>
</feature>
<dbReference type="Pfam" id="PF02817">
    <property type="entry name" value="E3_binding"/>
    <property type="match status" value="1"/>
</dbReference>
<evidence type="ECO:0000313" key="12">
    <source>
        <dbReference type="EMBL" id="GGB38563.1"/>
    </source>
</evidence>
<dbReference type="InterPro" id="IPR000089">
    <property type="entry name" value="Biotin_lipoyl"/>
</dbReference>
<comment type="function">
    <text evidence="6">The pyruvate dehydrogenase complex catalyzes the overall conversion of pyruvate to acetyl-CoA and CO(2). It contains multiple copies of three enzymatic components: pyruvate dehydrogenase (E1), dihydrolipoamide acetyltransferase (E2) and lipoamide dehydrogenase (E3).</text>
</comment>
<sequence>MAQTILMPALSPTMTEGTLAKWLVNEGDTIESGQAIAEIETDKATMEVEAVEEGVLAKIMVPAGTEAVAVNTVIAVLKEEGDSDDAVAALAGGDAAAPAPAAETPAEDDVAAKGDADDHAEVTPAPAPARGEAPAATAGSDDGDRIKASPLARRMASQAGLDLTGLAGTGPHGRIVKADIEAALADGGAPAAAEVAPAAEAAPTAAPAKAAAAPAAGGGGYSVAAISAAASAQTRDLVDKLGMAHTAEPNNGMRKTIARRLLDAKQTVPHFYLTVDCVIDRLMGVRKELNERGGVKVSVNDFVVRASALSLRKVPAANAAWTDEAILRFHDVDVSVAVAIDGGLITPIIKKADTKGLATISSEMRDLAERARAGKLKPEEYQGGTFSVSNLGMYGIKEFSAIINPPQSAILAVGAAEQRPVVKDGALAVATVMTATLSCDHRVVDGAVGAQFLAAFKKLIEDPLSMLL</sequence>
<dbReference type="PANTHER" id="PTHR23151">
    <property type="entry name" value="DIHYDROLIPOAMIDE ACETYL/SUCCINYL-TRANSFERASE-RELATED"/>
    <property type="match status" value="1"/>
</dbReference>
<evidence type="ECO:0000256" key="4">
    <source>
        <dbReference type="ARBA" id="ARBA00022823"/>
    </source>
</evidence>
<keyword evidence="4 8" id="KW-0450">Lipoyl</keyword>
<reference evidence="13" key="1">
    <citation type="journal article" date="2019" name="Int. J. Syst. Evol. Microbiol.">
        <title>The Global Catalogue of Microorganisms (GCM) 10K type strain sequencing project: providing services to taxonomists for standard genome sequencing and annotation.</title>
        <authorList>
            <consortium name="The Broad Institute Genomics Platform"/>
            <consortium name="The Broad Institute Genome Sequencing Center for Infectious Disease"/>
            <person name="Wu L."/>
            <person name="Ma J."/>
        </authorList>
    </citation>
    <scope>NUCLEOTIDE SEQUENCE [LARGE SCALE GENOMIC DNA]</scope>
    <source>
        <strain evidence="13">CGMCC 1.10188</strain>
    </source>
</reference>
<feature type="region of interest" description="Disordered" evidence="9">
    <location>
        <begin position="94"/>
        <end position="146"/>
    </location>
</feature>
<keyword evidence="3 8" id="KW-0808">Transferase</keyword>
<evidence type="ECO:0000256" key="7">
    <source>
        <dbReference type="ARBA" id="ARBA00048370"/>
    </source>
</evidence>
<keyword evidence="5 8" id="KW-0012">Acyltransferase</keyword>
<evidence type="ECO:0000256" key="8">
    <source>
        <dbReference type="RuleBase" id="RU361137"/>
    </source>
</evidence>
<dbReference type="Pfam" id="PF00364">
    <property type="entry name" value="Biotin_lipoyl"/>
    <property type="match status" value="1"/>
</dbReference>
<evidence type="ECO:0000313" key="13">
    <source>
        <dbReference type="Proteomes" id="UP000603352"/>
    </source>
</evidence>
<comment type="subunit">
    <text evidence="2">Forms a 24-polypeptide structural core with octahedral symmetry.</text>
</comment>
<feature type="compositionally biased region" description="Low complexity" evidence="9">
    <location>
        <begin position="128"/>
        <end position="138"/>
    </location>
</feature>
<keyword evidence="13" id="KW-1185">Reference proteome</keyword>
<name>A0ABQ1IFV4_9PROT</name>
<dbReference type="Proteomes" id="UP000603352">
    <property type="component" value="Unassembled WGS sequence"/>
</dbReference>
<dbReference type="CDD" id="cd06849">
    <property type="entry name" value="lipoyl_domain"/>
    <property type="match status" value="1"/>
</dbReference>
<protein>
    <recommendedName>
        <fullName evidence="8">Acetyltransferase component of pyruvate dehydrogenase complex</fullName>
        <ecNumber evidence="8">2.3.1.12</ecNumber>
    </recommendedName>
</protein>
<comment type="caution">
    <text evidence="12">The sequence shown here is derived from an EMBL/GenBank/DDBJ whole genome shotgun (WGS) entry which is preliminary data.</text>
</comment>
<dbReference type="PROSITE" id="PS00189">
    <property type="entry name" value="LIPOYL"/>
    <property type="match status" value="1"/>
</dbReference>
<dbReference type="InterPro" id="IPR003016">
    <property type="entry name" value="2-oxoA_DH_lipoyl-BS"/>
</dbReference>
<accession>A0ABQ1IFV4</accession>
<evidence type="ECO:0000259" key="10">
    <source>
        <dbReference type="PROSITE" id="PS50968"/>
    </source>
</evidence>
<feature type="domain" description="Peripheral subunit-binding (PSBD)" evidence="11">
    <location>
        <begin position="147"/>
        <end position="184"/>
    </location>
</feature>
<evidence type="ECO:0000256" key="9">
    <source>
        <dbReference type="SAM" id="MobiDB-lite"/>
    </source>
</evidence>
<evidence type="ECO:0000256" key="6">
    <source>
        <dbReference type="ARBA" id="ARBA00025211"/>
    </source>
</evidence>
<feature type="domain" description="Lipoyl-binding" evidence="10">
    <location>
        <begin position="2"/>
        <end position="78"/>
    </location>
</feature>
<evidence type="ECO:0000256" key="3">
    <source>
        <dbReference type="ARBA" id="ARBA00022679"/>
    </source>
</evidence>
<dbReference type="InterPro" id="IPR004167">
    <property type="entry name" value="PSBD"/>
</dbReference>
<dbReference type="InterPro" id="IPR006257">
    <property type="entry name" value="LAT1"/>
</dbReference>
<keyword evidence="12" id="KW-0670">Pyruvate</keyword>
<dbReference type="Gene3D" id="2.40.50.100">
    <property type="match status" value="1"/>
</dbReference>
<comment type="similarity">
    <text evidence="1 8">Belongs to the 2-oxoacid dehydrogenase family.</text>
</comment>
<comment type="cofactor">
    <cofactor evidence="8">
        <name>(R)-lipoate</name>
        <dbReference type="ChEBI" id="CHEBI:83088"/>
    </cofactor>
    <text evidence="8">Binds 1 lipoyl cofactor covalently.</text>
</comment>
<dbReference type="Gene3D" id="4.10.320.10">
    <property type="entry name" value="E3-binding domain"/>
    <property type="match status" value="1"/>
</dbReference>
<dbReference type="InterPro" id="IPR045257">
    <property type="entry name" value="E2/Pdx1"/>
</dbReference>
<dbReference type="InterPro" id="IPR036625">
    <property type="entry name" value="E3-bd_dom_sf"/>
</dbReference>